<accession>A0A4R2NSL0</accession>
<keyword evidence="1" id="KW-0812">Transmembrane</keyword>
<evidence type="ECO:0000313" key="2">
    <source>
        <dbReference type="EMBL" id="TCP24949.1"/>
    </source>
</evidence>
<sequence length="50" mass="5566">MGCCDPNFRKDVEQQEEHVNQHQRESVPLAVKSIIVAVVAAVIGLLIYMS</sequence>
<dbReference type="AlphaFoldDB" id="A0A4R2NSL0"/>
<protein>
    <submittedName>
        <fullName evidence="2">Uncharacterized protein</fullName>
    </submittedName>
</protein>
<keyword evidence="3" id="KW-1185">Reference proteome</keyword>
<dbReference type="EMBL" id="SLXK01000022">
    <property type="protein sequence ID" value="TCP24949.1"/>
    <property type="molecule type" value="Genomic_DNA"/>
</dbReference>
<dbReference type="RefSeq" id="WP_165886956.1">
    <property type="nucleotide sequence ID" value="NZ_SLXK01000022.1"/>
</dbReference>
<dbReference type="Proteomes" id="UP000295416">
    <property type="component" value="Unassembled WGS sequence"/>
</dbReference>
<proteinExistence type="predicted"/>
<name>A0A4R2NSL0_9BACL</name>
<evidence type="ECO:0000313" key="3">
    <source>
        <dbReference type="Proteomes" id="UP000295416"/>
    </source>
</evidence>
<organism evidence="2 3">
    <name type="scientific">Scopulibacillus darangshiensis</name>
    <dbReference type="NCBI Taxonomy" id="442528"/>
    <lineage>
        <taxon>Bacteria</taxon>
        <taxon>Bacillati</taxon>
        <taxon>Bacillota</taxon>
        <taxon>Bacilli</taxon>
        <taxon>Bacillales</taxon>
        <taxon>Sporolactobacillaceae</taxon>
        <taxon>Scopulibacillus</taxon>
    </lineage>
</organism>
<evidence type="ECO:0000256" key="1">
    <source>
        <dbReference type="SAM" id="Phobius"/>
    </source>
</evidence>
<keyword evidence="1" id="KW-0472">Membrane</keyword>
<reference evidence="2 3" key="1">
    <citation type="submission" date="2019-03" db="EMBL/GenBank/DDBJ databases">
        <title>Genomic Encyclopedia of Type Strains, Phase IV (KMG-IV): sequencing the most valuable type-strain genomes for metagenomic binning, comparative biology and taxonomic classification.</title>
        <authorList>
            <person name="Goeker M."/>
        </authorList>
    </citation>
    <scope>NUCLEOTIDE SEQUENCE [LARGE SCALE GENOMIC DNA]</scope>
    <source>
        <strain evidence="2 3">DSM 19377</strain>
    </source>
</reference>
<feature type="transmembrane region" description="Helical" evidence="1">
    <location>
        <begin position="29"/>
        <end position="49"/>
    </location>
</feature>
<gene>
    <name evidence="2" type="ORF">EV207_12252</name>
</gene>
<keyword evidence="1" id="KW-1133">Transmembrane helix</keyword>
<comment type="caution">
    <text evidence="2">The sequence shown here is derived from an EMBL/GenBank/DDBJ whole genome shotgun (WGS) entry which is preliminary data.</text>
</comment>